<organism evidence="1">
    <name type="scientific">Rhizophora mucronata</name>
    <name type="common">Asiatic mangrove</name>
    <dbReference type="NCBI Taxonomy" id="61149"/>
    <lineage>
        <taxon>Eukaryota</taxon>
        <taxon>Viridiplantae</taxon>
        <taxon>Streptophyta</taxon>
        <taxon>Embryophyta</taxon>
        <taxon>Tracheophyta</taxon>
        <taxon>Spermatophyta</taxon>
        <taxon>Magnoliopsida</taxon>
        <taxon>eudicotyledons</taxon>
        <taxon>Gunneridae</taxon>
        <taxon>Pentapetalae</taxon>
        <taxon>rosids</taxon>
        <taxon>fabids</taxon>
        <taxon>Malpighiales</taxon>
        <taxon>Rhizophoraceae</taxon>
        <taxon>Rhizophora</taxon>
    </lineage>
</organism>
<protein>
    <submittedName>
        <fullName evidence="1">Uncharacterized protein</fullName>
    </submittedName>
</protein>
<evidence type="ECO:0000313" key="1">
    <source>
        <dbReference type="EMBL" id="MBX17283.1"/>
    </source>
</evidence>
<dbReference type="AlphaFoldDB" id="A0A2P2LH44"/>
<sequence>MEIIAVFPWRTQALKYCCDVVVLWSVLRLKLGLAQHHVKKGPSLSALL</sequence>
<proteinExistence type="predicted"/>
<reference evidence="1" key="1">
    <citation type="submission" date="2018-02" db="EMBL/GenBank/DDBJ databases">
        <title>Rhizophora mucronata_Transcriptome.</title>
        <authorList>
            <person name="Meera S.P."/>
            <person name="Sreeshan A."/>
            <person name="Augustine A."/>
        </authorList>
    </citation>
    <scope>NUCLEOTIDE SEQUENCE</scope>
    <source>
        <tissue evidence="1">Leaf</tissue>
    </source>
</reference>
<name>A0A2P2LH44_RHIMU</name>
<dbReference type="EMBL" id="GGEC01036799">
    <property type="protein sequence ID" value="MBX17283.1"/>
    <property type="molecule type" value="Transcribed_RNA"/>
</dbReference>
<accession>A0A2P2LH44</accession>